<dbReference type="SUPFAM" id="SSF50249">
    <property type="entry name" value="Nucleic acid-binding proteins"/>
    <property type="match status" value="1"/>
</dbReference>
<sequence>MTLVDRVRRLTASRTELEADEERRISHRPGCCPVRDLVPRRRATVAGKVAALTYRPKDRTPAVTARLTDGTGTIDLIFLGRREVRGVAPGRRLVAEGMICDENGRPAMFNPNYRLLPRGSAEER</sequence>
<dbReference type="Gene3D" id="2.40.50.140">
    <property type="entry name" value="Nucleic acid-binding proteins"/>
    <property type="match status" value="1"/>
</dbReference>
<dbReference type="CDD" id="cd04488">
    <property type="entry name" value="RecG_wedge_OBF"/>
    <property type="match status" value="1"/>
</dbReference>
<proteinExistence type="predicted"/>
<dbReference type="EMBL" id="JBHUEE010000008">
    <property type="protein sequence ID" value="MFD1719121.1"/>
    <property type="molecule type" value="Genomic_DNA"/>
</dbReference>
<evidence type="ECO:0000313" key="1">
    <source>
        <dbReference type="EMBL" id="MFD1719121.1"/>
    </source>
</evidence>
<dbReference type="RefSeq" id="WP_388008764.1">
    <property type="nucleotide sequence ID" value="NZ_JBHUEE010000008.1"/>
</dbReference>
<reference evidence="2" key="1">
    <citation type="journal article" date="2019" name="Int. J. Syst. Evol. Microbiol.">
        <title>The Global Catalogue of Microorganisms (GCM) 10K type strain sequencing project: providing services to taxonomists for standard genome sequencing and annotation.</title>
        <authorList>
            <consortium name="The Broad Institute Genomics Platform"/>
            <consortium name="The Broad Institute Genome Sequencing Center for Infectious Disease"/>
            <person name="Wu L."/>
            <person name="Ma J."/>
        </authorList>
    </citation>
    <scope>NUCLEOTIDE SEQUENCE [LARGE SCALE GENOMIC DNA]</scope>
    <source>
        <strain evidence="2">JCM 17130</strain>
    </source>
</reference>
<comment type="caution">
    <text evidence="1">The sequence shown here is derived from an EMBL/GenBank/DDBJ whole genome shotgun (WGS) entry which is preliminary data.</text>
</comment>
<keyword evidence="2" id="KW-1185">Reference proteome</keyword>
<evidence type="ECO:0000313" key="2">
    <source>
        <dbReference type="Proteomes" id="UP001597277"/>
    </source>
</evidence>
<dbReference type="InterPro" id="IPR012340">
    <property type="entry name" value="NA-bd_OB-fold"/>
</dbReference>
<organism evidence="1 2">
    <name type="scientific">Georgenia deserti</name>
    <dbReference type="NCBI Taxonomy" id="2093781"/>
    <lineage>
        <taxon>Bacteria</taxon>
        <taxon>Bacillati</taxon>
        <taxon>Actinomycetota</taxon>
        <taxon>Actinomycetes</taxon>
        <taxon>Micrococcales</taxon>
        <taxon>Bogoriellaceae</taxon>
        <taxon>Georgenia</taxon>
    </lineage>
</organism>
<dbReference type="Proteomes" id="UP001597277">
    <property type="component" value="Unassembled WGS sequence"/>
</dbReference>
<protein>
    <submittedName>
        <fullName evidence="1">OB-fold nucleic acid binding domain-containing protein</fullName>
    </submittedName>
</protein>
<accession>A0ABW4L6B2</accession>
<gene>
    <name evidence="1" type="ORF">ACFSE6_14845</name>
</gene>
<name>A0ABW4L6B2_9MICO</name>